<dbReference type="GO" id="GO:0046922">
    <property type="term" value="F:peptide-O-fucosyltransferase activity"/>
    <property type="evidence" value="ECO:0007669"/>
    <property type="project" value="InterPro"/>
</dbReference>
<accession>A0A9P3LST0</accession>
<feature type="region of interest" description="Disordered" evidence="10">
    <location>
        <begin position="181"/>
        <end position="235"/>
    </location>
</feature>
<keyword evidence="9" id="KW-0175">Coiled coil</keyword>
<sequence length="626" mass="71363">MPSSPKSPRTPNHFDFGRNHSGKRWHSRRRFFFLFSVVLLISTGSLLMLRLSVDPNSLNSPSWTRPRIPYSPLRNNNNHDNNNDSDSKDNNKSELHAGDELNPSADKSTYMYSNPYLTRGGQRPRQALPHRNVFNDEKELALMMDQLELQEQQLRQLRQQILDQQKEIKELDLHRQVLLQKQEEPQPPKGRQEAPLQGLLHPSGTDLDPTNDHTKSSTNSHEPGQSPLQDSNSFELGAADDGEFEAEEAKRAAFLEFSRENPLPFTKALEKKLSTTARTKARGTRYLTYLPYAGITNQFYGMLRALEVADALGRTLILPPITASSHDKSKQNQPWSRFLDLDRFRSLTGAKVIEYHELLLSEGQHHEDTIQEYHLLQCKITCGFGSKRTIDFTAKGFLKQWHLQESLVPLQTVAKDDSSFESIVAALQPFKDDPYLCLSNTYKIAIKDKTEWERFGQHLYFTTELEQFVQQFLVANRLASTAASGFIQPYLAIHARRGDFAKYCEGNFPGRKMIHCLPSTSQFEARIDIIQSDLTQAMAVSDHLPVFVATNERDPDELAQFAQLGWHVLDHEAMKTVESLGVFGPMMVDQVFMANAQVLVGIQMSTFSRVGALRQKSWHGREAEYM</sequence>
<dbReference type="CDD" id="cd11296">
    <property type="entry name" value="O-FucT_like"/>
    <property type="match status" value="1"/>
</dbReference>
<dbReference type="GO" id="GO:0005783">
    <property type="term" value="C:endoplasmic reticulum"/>
    <property type="evidence" value="ECO:0007669"/>
    <property type="project" value="UniProtKB-SubCell"/>
</dbReference>
<dbReference type="Gene3D" id="3.40.50.11340">
    <property type="match status" value="1"/>
</dbReference>
<evidence type="ECO:0000256" key="5">
    <source>
        <dbReference type="ARBA" id="ARBA00023253"/>
    </source>
</evidence>
<keyword evidence="4" id="KW-0256">Endoplasmic reticulum</keyword>
<dbReference type="GO" id="GO:0006004">
    <property type="term" value="P:fucose metabolic process"/>
    <property type="evidence" value="ECO:0007669"/>
    <property type="project" value="UniProtKB-KW"/>
</dbReference>
<evidence type="ECO:0000256" key="7">
    <source>
        <dbReference type="ARBA" id="ARBA00025803"/>
    </source>
</evidence>
<evidence type="ECO:0000256" key="11">
    <source>
        <dbReference type="SAM" id="Phobius"/>
    </source>
</evidence>
<feature type="transmembrane region" description="Helical" evidence="11">
    <location>
        <begin position="31"/>
        <end position="51"/>
    </location>
</feature>
<feature type="compositionally biased region" description="Polar residues" evidence="10">
    <location>
        <begin position="216"/>
        <end position="234"/>
    </location>
</feature>
<keyword evidence="11" id="KW-1133">Transmembrane helix</keyword>
<reference evidence="12" key="2">
    <citation type="journal article" date="2022" name="Microbiol. Resour. Announc.">
        <title>Whole-Genome Sequence of Entomortierella parvispora E1425, a Mucoromycotan Fungus Associated with Burkholderiaceae-Related Endosymbiotic Bacteria.</title>
        <authorList>
            <person name="Herlambang A."/>
            <person name="Guo Y."/>
            <person name="Takashima Y."/>
            <person name="Narisawa K."/>
            <person name="Ohta H."/>
            <person name="Nishizawa T."/>
        </authorList>
    </citation>
    <scope>NUCLEOTIDE SEQUENCE</scope>
    <source>
        <strain evidence="12">E1425</strain>
    </source>
</reference>
<dbReference type="Proteomes" id="UP000827284">
    <property type="component" value="Unassembled WGS sequence"/>
</dbReference>
<feature type="coiled-coil region" evidence="9">
    <location>
        <begin position="137"/>
        <end position="174"/>
    </location>
</feature>
<evidence type="ECO:0000313" key="12">
    <source>
        <dbReference type="EMBL" id="GJJ69082.1"/>
    </source>
</evidence>
<dbReference type="Pfam" id="PF10250">
    <property type="entry name" value="O-FucT"/>
    <property type="match status" value="1"/>
</dbReference>
<evidence type="ECO:0000256" key="2">
    <source>
        <dbReference type="ARBA" id="ARBA00004922"/>
    </source>
</evidence>
<comment type="pathway">
    <text evidence="2">Protein modification; protein glycosylation.</text>
</comment>
<feature type="compositionally biased region" description="Basic and acidic residues" evidence="10">
    <location>
        <begin position="181"/>
        <end position="192"/>
    </location>
</feature>
<evidence type="ECO:0000256" key="6">
    <source>
        <dbReference type="ARBA" id="ARBA00023277"/>
    </source>
</evidence>
<keyword evidence="6" id="KW-0119">Carbohydrate metabolism</keyword>
<proteinExistence type="inferred from homology"/>
<comment type="subcellular location">
    <subcellularLocation>
        <location evidence="1">Endoplasmic reticulum</location>
    </subcellularLocation>
</comment>
<gene>
    <name evidence="12" type="ORF">EMPS_01428</name>
</gene>
<dbReference type="EMBL" id="BQFW01000002">
    <property type="protein sequence ID" value="GJJ69082.1"/>
    <property type="molecule type" value="Genomic_DNA"/>
</dbReference>
<keyword evidence="5" id="KW-0294">Fucose metabolism</keyword>
<dbReference type="AlphaFoldDB" id="A0A9P3LST0"/>
<keyword evidence="3" id="KW-0808">Transferase</keyword>
<feature type="compositionally biased region" description="Polar residues" evidence="10">
    <location>
        <begin position="105"/>
        <end position="116"/>
    </location>
</feature>
<dbReference type="PANTHER" id="PTHR13398">
    <property type="entry name" value="GDP-FUCOSE PROTEIN O-FUCOSYLTRANSFERASE 2"/>
    <property type="match status" value="1"/>
</dbReference>
<dbReference type="OrthoDB" id="423313at2759"/>
<dbReference type="Gene3D" id="3.40.50.11350">
    <property type="match status" value="1"/>
</dbReference>
<evidence type="ECO:0000256" key="1">
    <source>
        <dbReference type="ARBA" id="ARBA00004240"/>
    </source>
</evidence>
<comment type="similarity">
    <text evidence="7">Belongs to the glycosyltransferase 68 family.</text>
</comment>
<dbReference type="InterPro" id="IPR045130">
    <property type="entry name" value="OFUT2-like"/>
</dbReference>
<protein>
    <recommendedName>
        <fullName evidence="8">GDP-fucose protein O-fucosyltransferase 2</fullName>
    </recommendedName>
</protein>
<dbReference type="InterPro" id="IPR019378">
    <property type="entry name" value="GDP-Fuc_O-FucTrfase"/>
</dbReference>
<evidence type="ECO:0000313" key="13">
    <source>
        <dbReference type="Proteomes" id="UP000827284"/>
    </source>
</evidence>
<reference evidence="12" key="1">
    <citation type="submission" date="2021-11" db="EMBL/GenBank/DDBJ databases">
        <authorList>
            <person name="Herlambang A."/>
            <person name="Guo Y."/>
            <person name="Takashima Y."/>
            <person name="Nishizawa T."/>
        </authorList>
    </citation>
    <scope>NUCLEOTIDE SEQUENCE</scope>
    <source>
        <strain evidence="12">E1425</strain>
    </source>
</reference>
<evidence type="ECO:0000256" key="8">
    <source>
        <dbReference type="ARBA" id="ARBA00026232"/>
    </source>
</evidence>
<feature type="compositionally biased region" description="Polar residues" evidence="10">
    <location>
        <begin position="1"/>
        <end position="10"/>
    </location>
</feature>
<evidence type="ECO:0000256" key="4">
    <source>
        <dbReference type="ARBA" id="ARBA00022824"/>
    </source>
</evidence>
<dbReference type="PANTHER" id="PTHR13398:SF0">
    <property type="entry name" value="GDP-FUCOSE PROTEIN O-FUCOSYLTRANSFERASE 2"/>
    <property type="match status" value="1"/>
</dbReference>
<organism evidence="12 13">
    <name type="scientific">Entomortierella parvispora</name>
    <dbReference type="NCBI Taxonomy" id="205924"/>
    <lineage>
        <taxon>Eukaryota</taxon>
        <taxon>Fungi</taxon>
        <taxon>Fungi incertae sedis</taxon>
        <taxon>Mucoromycota</taxon>
        <taxon>Mortierellomycotina</taxon>
        <taxon>Mortierellomycetes</taxon>
        <taxon>Mortierellales</taxon>
        <taxon>Mortierellaceae</taxon>
        <taxon>Entomortierella</taxon>
    </lineage>
</organism>
<evidence type="ECO:0000256" key="9">
    <source>
        <dbReference type="SAM" id="Coils"/>
    </source>
</evidence>
<feature type="region of interest" description="Disordered" evidence="10">
    <location>
        <begin position="58"/>
        <end position="129"/>
    </location>
</feature>
<evidence type="ECO:0000256" key="10">
    <source>
        <dbReference type="SAM" id="MobiDB-lite"/>
    </source>
</evidence>
<evidence type="ECO:0000256" key="3">
    <source>
        <dbReference type="ARBA" id="ARBA00022679"/>
    </source>
</evidence>
<comment type="caution">
    <text evidence="12">The sequence shown here is derived from an EMBL/GenBank/DDBJ whole genome shotgun (WGS) entry which is preliminary data.</text>
</comment>
<keyword evidence="11" id="KW-0472">Membrane</keyword>
<feature type="region of interest" description="Disordered" evidence="10">
    <location>
        <begin position="1"/>
        <end position="22"/>
    </location>
</feature>
<name>A0A9P3LST0_9FUNG</name>
<keyword evidence="11" id="KW-0812">Transmembrane</keyword>
<keyword evidence="13" id="KW-1185">Reference proteome</keyword>
<feature type="compositionally biased region" description="Basic and acidic residues" evidence="10">
    <location>
        <begin position="81"/>
        <end position="99"/>
    </location>
</feature>